<evidence type="ECO:0000313" key="3">
    <source>
        <dbReference type="Proteomes" id="UP000297910"/>
    </source>
</evidence>
<accession>A0A4Z1FS69</accession>
<keyword evidence="1" id="KW-0812">Transmembrane</keyword>
<dbReference type="Proteomes" id="UP000297910">
    <property type="component" value="Unassembled WGS sequence"/>
</dbReference>
<proteinExistence type="predicted"/>
<evidence type="ECO:0000313" key="2">
    <source>
        <dbReference type="EMBL" id="TGO26478.1"/>
    </source>
</evidence>
<name>A0A4Z1FS69_9HELO</name>
<organism evidence="2 3">
    <name type="scientific">Botrytis paeoniae</name>
    <dbReference type="NCBI Taxonomy" id="278948"/>
    <lineage>
        <taxon>Eukaryota</taxon>
        <taxon>Fungi</taxon>
        <taxon>Dikarya</taxon>
        <taxon>Ascomycota</taxon>
        <taxon>Pezizomycotina</taxon>
        <taxon>Leotiomycetes</taxon>
        <taxon>Helotiales</taxon>
        <taxon>Sclerotiniaceae</taxon>
        <taxon>Botrytis</taxon>
    </lineage>
</organism>
<keyword evidence="3" id="KW-1185">Reference proteome</keyword>
<dbReference type="EMBL" id="PQXI01000059">
    <property type="protein sequence ID" value="TGO26478.1"/>
    <property type="molecule type" value="Genomic_DNA"/>
</dbReference>
<protein>
    <submittedName>
        <fullName evidence="2">Uncharacterized protein</fullName>
    </submittedName>
</protein>
<keyword evidence="1" id="KW-1133">Transmembrane helix</keyword>
<reference evidence="2 3" key="1">
    <citation type="submission" date="2017-12" db="EMBL/GenBank/DDBJ databases">
        <title>Comparative genomics of Botrytis spp.</title>
        <authorList>
            <person name="Valero-Jimenez C.A."/>
            <person name="Tapia P."/>
            <person name="Veloso J."/>
            <person name="Silva-Moreno E."/>
            <person name="Staats M."/>
            <person name="Valdes J.H."/>
            <person name="Van Kan J.A.L."/>
        </authorList>
    </citation>
    <scope>NUCLEOTIDE SEQUENCE [LARGE SCALE GENOMIC DNA]</scope>
    <source>
        <strain evidence="2 3">Bp0003</strain>
    </source>
</reference>
<keyword evidence="1" id="KW-0472">Membrane</keyword>
<feature type="transmembrane region" description="Helical" evidence="1">
    <location>
        <begin position="6"/>
        <end position="22"/>
    </location>
</feature>
<feature type="transmembrane region" description="Helical" evidence="1">
    <location>
        <begin position="34"/>
        <end position="53"/>
    </location>
</feature>
<comment type="caution">
    <text evidence="2">The sequence shown here is derived from an EMBL/GenBank/DDBJ whole genome shotgun (WGS) entry which is preliminary data.</text>
</comment>
<sequence length="59" mass="6997">MVTAFMLPIWITGGDIFLMLTLRHFCGVSVTSRLKWDFIVFIGYMCTSIFPRWRAHWNL</sequence>
<dbReference type="AlphaFoldDB" id="A0A4Z1FS69"/>
<gene>
    <name evidence="2" type="ORF">BPAE_0059g00480</name>
</gene>
<evidence type="ECO:0000256" key="1">
    <source>
        <dbReference type="SAM" id="Phobius"/>
    </source>
</evidence>